<evidence type="ECO:0000313" key="7">
    <source>
        <dbReference type="EMBL" id="CAI3972120.1"/>
    </source>
</evidence>
<accession>A0A9P1BG55</accession>
<dbReference type="PANTHER" id="PTHR44227">
    <property type="match status" value="1"/>
</dbReference>
<reference evidence="7" key="1">
    <citation type="submission" date="2022-10" db="EMBL/GenBank/DDBJ databases">
        <authorList>
            <person name="Chen Y."/>
            <person name="Dougan E. K."/>
            <person name="Chan C."/>
            <person name="Rhodes N."/>
            <person name="Thang M."/>
        </authorList>
    </citation>
    <scope>NUCLEOTIDE SEQUENCE</scope>
</reference>
<feature type="transmembrane region" description="Helical" evidence="5">
    <location>
        <begin position="332"/>
        <end position="351"/>
    </location>
</feature>
<keyword evidence="1" id="KW-0677">Repeat</keyword>
<dbReference type="Pfam" id="PF13480">
    <property type="entry name" value="Acetyltransf_6"/>
    <property type="match status" value="1"/>
</dbReference>
<dbReference type="PROSITE" id="PS50005">
    <property type="entry name" value="TPR"/>
    <property type="match status" value="3"/>
</dbReference>
<feature type="transmembrane region" description="Helical" evidence="5">
    <location>
        <begin position="307"/>
        <end position="325"/>
    </location>
</feature>
<dbReference type="SUPFAM" id="SSF55729">
    <property type="entry name" value="Acyl-CoA N-acyltransferases (Nat)"/>
    <property type="match status" value="1"/>
</dbReference>
<dbReference type="EMBL" id="CAMXCT010000001">
    <property type="protein sequence ID" value="CAI3972120.1"/>
    <property type="molecule type" value="Genomic_DNA"/>
</dbReference>
<proteinExistence type="predicted"/>
<feature type="transmembrane region" description="Helical" evidence="5">
    <location>
        <begin position="19"/>
        <end position="36"/>
    </location>
</feature>
<feature type="transmembrane region" description="Helical" evidence="5">
    <location>
        <begin position="363"/>
        <end position="379"/>
    </location>
</feature>
<comment type="caution">
    <text evidence="7">The sequence shown here is derived from an EMBL/GenBank/DDBJ whole genome shotgun (WGS) entry which is preliminary data.</text>
</comment>
<feature type="domain" description="BioF2-like acetyltransferase" evidence="6">
    <location>
        <begin position="799"/>
        <end position="943"/>
    </location>
</feature>
<dbReference type="EMBL" id="CAMXCT030000001">
    <property type="protein sequence ID" value="CAL4759432.1"/>
    <property type="molecule type" value="Genomic_DNA"/>
</dbReference>
<keyword evidence="5" id="KW-0812">Transmembrane</keyword>
<evidence type="ECO:0000256" key="3">
    <source>
        <dbReference type="PROSITE-ProRule" id="PRU00339"/>
    </source>
</evidence>
<dbReference type="InterPro" id="IPR011990">
    <property type="entry name" value="TPR-like_helical_dom_sf"/>
</dbReference>
<evidence type="ECO:0000256" key="1">
    <source>
        <dbReference type="ARBA" id="ARBA00022737"/>
    </source>
</evidence>
<dbReference type="Pfam" id="PF13181">
    <property type="entry name" value="TPR_8"/>
    <property type="match status" value="1"/>
</dbReference>
<gene>
    <name evidence="7" type="ORF">C1SCF055_LOCUS710</name>
</gene>
<dbReference type="InterPro" id="IPR016181">
    <property type="entry name" value="Acyl_CoA_acyltransferase"/>
</dbReference>
<feature type="repeat" description="TPR" evidence="3">
    <location>
        <begin position="580"/>
        <end position="613"/>
    </location>
</feature>
<dbReference type="SMART" id="SM00028">
    <property type="entry name" value="TPR"/>
    <property type="match status" value="4"/>
</dbReference>
<dbReference type="OrthoDB" id="9991317at2759"/>
<feature type="compositionally biased region" description="Polar residues" evidence="4">
    <location>
        <begin position="462"/>
        <end position="483"/>
    </location>
</feature>
<protein>
    <submittedName>
        <fullName evidence="8">Protein O-mannosyl-transferase TMTC3 (Protei n SMILE) (Transmembrane O-mannosyltransferase targeting cadherins 3) (Transmembrane and tetratricopeptide repeat-containing 3)</fullName>
    </submittedName>
</protein>
<evidence type="ECO:0000259" key="6">
    <source>
        <dbReference type="Pfam" id="PF13480"/>
    </source>
</evidence>
<sequence length="1009" mass="113345">MPDAEPQRLAPAQSLTVRYLPQALLLVTVFVVFAPVRNHAFLRWDDNVNVYENPLLEPVSAENVRRIWSQGYQALYIPVTYTFLSGEAAIARKEDGSLSPRVFHLGNLLLHAANALLVFALLRLLLNEKWPAWAGATLFAIHPLQAESVSWVTETRGLLAAFFGLIALWQYLRYAQVHRGNNRGGTTNSRSTRHYVFASAALLMALLSKPSAVAVVPMAMVLDIGVLQRSMVQSLRSTFPWLLVVAGFSIVTKLLQPDVELDFFRELWARLLVAADALAFYLHKLFLPVGLGPEYGRSPDYLLETGNLYWTWLLPLAAAIGCWLLPSRRNACVALLLFTFALLPVLGLVPFGYQSRSTVADRYAYLAMLGPAFVVACIADRWSTRQTFAAFTTLFLILGWLTHEQVGLWRDNTTLFTHNLSINTRSVPSHTILGQEYLSRRNYSQAIEHFREAARYNRQPRDSWNNVGDASRQLARQQSTNSDDQAELMQKALGAYLKALEADPEYARTHDNLGQTYIALGSVERGIEHYRNALDIDPAFVVSHHNLALALISQGDPTSAIEHLQEAIRLCELNNEKPDATTLIALGIAMVQSGRYQEAIQAYERALEIAPALKTGHATDATADMSDLQLDIWRGIEALQVNAKAWDDLWQRSTVNQPACRSGPLLAWLGAFAKHRRVRFLVVRKQDRLISALPLIDKRFRRYVPVAALARNSWSYAGELLLDPTENSHEACRMLIGGCGRLRIPLVRFEDVPYSSVHWQIFFSAMKNHRIEYKRSDTFRVGTVQIGNDWDAYQAGCSKNHRKKMRRLYRRLEAEGEVEFACYKDLDIEQVGPLMRQGFEIENRSWKGEVGTAALRSPGVFEFFVRQAEAVAADGHLCLSFLSCGGRPIAFEYGWIAKETYFSPKIAYDPEYSKFSPGHLLLWSIFEHLHSTTDVTRADFAGPTSEATSHWSTGTYPVGHVTAAPPGLIGLSGRVALRAVTHERPAKPRERRSYEDILLGRKAPAWPAS</sequence>
<dbReference type="InterPro" id="IPR019734">
    <property type="entry name" value="TPR_rpt"/>
</dbReference>
<dbReference type="PROSITE" id="PS50293">
    <property type="entry name" value="TPR_REGION"/>
    <property type="match status" value="2"/>
</dbReference>
<dbReference type="EMBL" id="CAMXCT020000001">
    <property type="protein sequence ID" value="CAL1125495.1"/>
    <property type="molecule type" value="Genomic_DNA"/>
</dbReference>
<dbReference type="Gene3D" id="1.25.40.10">
    <property type="entry name" value="Tetratricopeptide repeat domain"/>
    <property type="match status" value="2"/>
</dbReference>
<feature type="transmembrane region" description="Helical" evidence="5">
    <location>
        <begin position="157"/>
        <end position="174"/>
    </location>
</feature>
<feature type="transmembrane region" description="Helical" evidence="5">
    <location>
        <begin position="238"/>
        <end position="255"/>
    </location>
</feature>
<dbReference type="Pfam" id="PF13432">
    <property type="entry name" value="TPR_16"/>
    <property type="match status" value="1"/>
</dbReference>
<evidence type="ECO:0000256" key="2">
    <source>
        <dbReference type="ARBA" id="ARBA00022803"/>
    </source>
</evidence>
<keyword evidence="9" id="KW-1185">Reference proteome</keyword>
<evidence type="ECO:0000313" key="8">
    <source>
        <dbReference type="EMBL" id="CAL4759432.1"/>
    </source>
</evidence>
<evidence type="ECO:0000313" key="9">
    <source>
        <dbReference type="Proteomes" id="UP001152797"/>
    </source>
</evidence>
<dbReference type="Gene3D" id="3.40.630.30">
    <property type="match status" value="1"/>
</dbReference>
<evidence type="ECO:0000256" key="4">
    <source>
        <dbReference type="SAM" id="MobiDB-lite"/>
    </source>
</evidence>
<feature type="transmembrane region" description="Helical" evidence="5">
    <location>
        <begin position="102"/>
        <end position="126"/>
    </location>
</feature>
<dbReference type="AlphaFoldDB" id="A0A9P1BG55"/>
<organism evidence="7">
    <name type="scientific">Cladocopium goreaui</name>
    <dbReference type="NCBI Taxonomy" id="2562237"/>
    <lineage>
        <taxon>Eukaryota</taxon>
        <taxon>Sar</taxon>
        <taxon>Alveolata</taxon>
        <taxon>Dinophyceae</taxon>
        <taxon>Suessiales</taxon>
        <taxon>Symbiodiniaceae</taxon>
        <taxon>Cladocopium</taxon>
    </lineage>
</organism>
<evidence type="ECO:0000256" key="5">
    <source>
        <dbReference type="SAM" id="Phobius"/>
    </source>
</evidence>
<keyword evidence="5" id="KW-1133">Transmembrane helix</keyword>
<dbReference type="Proteomes" id="UP001152797">
    <property type="component" value="Unassembled WGS sequence"/>
</dbReference>
<feature type="repeat" description="TPR" evidence="3">
    <location>
        <begin position="427"/>
        <end position="460"/>
    </location>
</feature>
<feature type="transmembrane region" description="Helical" evidence="5">
    <location>
        <begin position="386"/>
        <end position="403"/>
    </location>
</feature>
<reference evidence="8 9" key="2">
    <citation type="submission" date="2024-05" db="EMBL/GenBank/DDBJ databases">
        <authorList>
            <person name="Chen Y."/>
            <person name="Shah S."/>
            <person name="Dougan E. K."/>
            <person name="Thang M."/>
            <person name="Chan C."/>
        </authorList>
    </citation>
    <scope>NUCLEOTIDE SEQUENCE [LARGE SCALE GENOMIC DNA]</scope>
</reference>
<name>A0A9P1BG55_9DINO</name>
<feature type="region of interest" description="Disordered" evidence="4">
    <location>
        <begin position="461"/>
        <end position="484"/>
    </location>
</feature>
<feature type="transmembrane region" description="Helical" evidence="5">
    <location>
        <begin position="267"/>
        <end position="287"/>
    </location>
</feature>
<dbReference type="SUPFAM" id="SSF48452">
    <property type="entry name" value="TPR-like"/>
    <property type="match status" value="1"/>
</dbReference>
<dbReference type="Pfam" id="PF13424">
    <property type="entry name" value="TPR_12"/>
    <property type="match status" value="1"/>
</dbReference>
<feature type="repeat" description="TPR" evidence="3">
    <location>
        <begin position="507"/>
        <end position="540"/>
    </location>
</feature>
<dbReference type="InterPro" id="IPR038740">
    <property type="entry name" value="BioF2-like_GNAT_dom"/>
</dbReference>
<dbReference type="PANTHER" id="PTHR44227:SF3">
    <property type="entry name" value="PROTEIN O-MANNOSYL-TRANSFERASE TMTC4"/>
    <property type="match status" value="1"/>
</dbReference>
<keyword evidence="5" id="KW-0472">Membrane</keyword>
<keyword evidence="2 3" id="KW-0802">TPR repeat</keyword>
<feature type="transmembrane region" description="Helical" evidence="5">
    <location>
        <begin position="195"/>
        <end position="218"/>
    </location>
</feature>
<dbReference type="InterPro" id="IPR052346">
    <property type="entry name" value="O-mannosyl-transferase_TMTC"/>
</dbReference>